<dbReference type="Pfam" id="PF08478">
    <property type="entry name" value="POTRA_1"/>
    <property type="match status" value="1"/>
</dbReference>
<keyword evidence="13" id="KW-1185">Reference proteome</keyword>
<protein>
    <recommendedName>
        <fullName evidence="9">Cell division protein FtsQ</fullName>
    </recommendedName>
</protein>
<evidence type="ECO:0000313" key="12">
    <source>
        <dbReference type="EMBL" id="MBV7264851.1"/>
    </source>
</evidence>
<keyword evidence="4 9" id="KW-0132">Cell division</keyword>
<evidence type="ECO:0000256" key="4">
    <source>
        <dbReference type="ARBA" id="ARBA00022618"/>
    </source>
</evidence>
<keyword evidence="7 9" id="KW-0472">Membrane</keyword>
<keyword evidence="2 9" id="KW-1003">Cell membrane</keyword>
<dbReference type="PANTHER" id="PTHR35851">
    <property type="entry name" value="CELL DIVISION PROTEIN FTSQ"/>
    <property type="match status" value="1"/>
</dbReference>
<feature type="region of interest" description="Disordered" evidence="10">
    <location>
        <begin position="1"/>
        <end position="27"/>
    </location>
</feature>
<dbReference type="EMBL" id="JAGSPB010000001">
    <property type="protein sequence ID" value="MBV7264851.1"/>
    <property type="molecule type" value="Genomic_DNA"/>
</dbReference>
<evidence type="ECO:0000256" key="1">
    <source>
        <dbReference type="ARBA" id="ARBA00004370"/>
    </source>
</evidence>
<reference evidence="12 13" key="1">
    <citation type="submission" date="2021-04" db="EMBL/GenBank/DDBJ databases">
        <authorList>
            <person name="Pira H."/>
            <person name="Risdian C."/>
            <person name="Wink J."/>
        </authorList>
    </citation>
    <scope>NUCLEOTIDE SEQUENCE [LARGE SCALE GENOMIC DNA]</scope>
    <source>
        <strain evidence="12 13">WH131</strain>
    </source>
</reference>
<evidence type="ECO:0000313" key="13">
    <source>
        <dbReference type="Proteomes" id="UP000699975"/>
    </source>
</evidence>
<organism evidence="12 13">
    <name type="scientific">Erythrobacter ani</name>
    <dbReference type="NCBI Taxonomy" id="2827235"/>
    <lineage>
        <taxon>Bacteria</taxon>
        <taxon>Pseudomonadati</taxon>
        <taxon>Pseudomonadota</taxon>
        <taxon>Alphaproteobacteria</taxon>
        <taxon>Sphingomonadales</taxon>
        <taxon>Erythrobacteraceae</taxon>
        <taxon>Erythrobacter/Porphyrobacter group</taxon>
        <taxon>Erythrobacter</taxon>
    </lineage>
</organism>
<dbReference type="Pfam" id="PF03799">
    <property type="entry name" value="FtsQ_DivIB_C"/>
    <property type="match status" value="1"/>
</dbReference>
<comment type="subcellular location">
    <subcellularLocation>
        <location evidence="9">Cell inner membrane</location>
        <topology evidence="9">Single-pass type II membrane protein</topology>
    </subcellularLocation>
    <subcellularLocation>
        <location evidence="1">Membrane</location>
    </subcellularLocation>
    <text evidence="9">Localizes to the division septum.</text>
</comment>
<dbReference type="InterPro" id="IPR013685">
    <property type="entry name" value="POTRA_FtsQ_type"/>
</dbReference>
<keyword evidence="5 9" id="KW-0812">Transmembrane</keyword>
<dbReference type="InterPro" id="IPR005548">
    <property type="entry name" value="Cell_div_FtsQ/DivIB_C"/>
</dbReference>
<evidence type="ECO:0000256" key="2">
    <source>
        <dbReference type="ARBA" id="ARBA00022475"/>
    </source>
</evidence>
<evidence type="ECO:0000256" key="6">
    <source>
        <dbReference type="ARBA" id="ARBA00022989"/>
    </source>
</evidence>
<comment type="function">
    <text evidence="9">Essential cell division protein.</text>
</comment>
<dbReference type="InterPro" id="IPR026579">
    <property type="entry name" value="FtsQ"/>
</dbReference>
<dbReference type="RefSeq" id="WP_218315382.1">
    <property type="nucleotide sequence ID" value="NZ_JAGSPB010000001.1"/>
</dbReference>
<evidence type="ECO:0000259" key="11">
    <source>
        <dbReference type="PROSITE" id="PS51779"/>
    </source>
</evidence>
<name>A0ABS6SIL2_9SPHN</name>
<comment type="caution">
    <text evidence="12">The sequence shown here is derived from an EMBL/GenBank/DDBJ whole genome shotgun (WGS) entry which is preliminary data.</text>
</comment>
<feature type="domain" description="POTRA" evidence="11">
    <location>
        <begin position="92"/>
        <end position="160"/>
    </location>
</feature>
<evidence type="ECO:0000256" key="5">
    <source>
        <dbReference type="ARBA" id="ARBA00022692"/>
    </source>
</evidence>
<dbReference type="HAMAP" id="MF_00911">
    <property type="entry name" value="FtsQ_subfam"/>
    <property type="match status" value="1"/>
</dbReference>
<keyword evidence="3 9" id="KW-0997">Cell inner membrane</keyword>
<evidence type="ECO:0000256" key="8">
    <source>
        <dbReference type="ARBA" id="ARBA00023306"/>
    </source>
</evidence>
<feature type="compositionally biased region" description="Basic residues" evidence="10">
    <location>
        <begin position="7"/>
        <end position="16"/>
    </location>
</feature>
<gene>
    <name evidence="9" type="primary">ftsQ</name>
    <name evidence="12" type="ORF">KCG45_01510</name>
</gene>
<evidence type="ECO:0000256" key="10">
    <source>
        <dbReference type="SAM" id="MobiDB-lite"/>
    </source>
</evidence>
<evidence type="ECO:0000256" key="3">
    <source>
        <dbReference type="ARBA" id="ARBA00022519"/>
    </source>
</evidence>
<comment type="similarity">
    <text evidence="9">Belongs to the FtsQ/DivIB family. FtsQ subfamily.</text>
</comment>
<dbReference type="InterPro" id="IPR034746">
    <property type="entry name" value="POTRA"/>
</dbReference>
<accession>A0ABS6SIL2</accession>
<evidence type="ECO:0000256" key="9">
    <source>
        <dbReference type="HAMAP-Rule" id="MF_00911"/>
    </source>
</evidence>
<evidence type="ECO:0000256" key="7">
    <source>
        <dbReference type="ARBA" id="ARBA00023136"/>
    </source>
</evidence>
<sequence>MPNIKRSGGKGVRRAAKAQGRAAGARRAKAKTTGLVDSAMGILPFTEDQWSRIWLAIIIGGAVALAWVIANLAGVPAMAQAQVAHLASDAGFEVRHVRVTGTDRMDEREVYARALAQRDQPMPQVDIEQLRAELLELPWVADARVSVQLPETLAIDIVEREPHAVLEQPDRLMLIDAGGHELAPISREAAAGMLKISGPGSTKQVASLDRLLAAAPALQPQVVSAEWIGNRRWNVTFKSEQVLALPEGDDEAASALVKFARMDGQNRLIGGKVASFDMRDPPRIYMRIPGRADAVQTLAENAP</sequence>
<proteinExistence type="inferred from homology"/>
<dbReference type="PROSITE" id="PS51779">
    <property type="entry name" value="POTRA"/>
    <property type="match status" value="1"/>
</dbReference>
<dbReference type="PANTHER" id="PTHR35851:SF1">
    <property type="entry name" value="CELL DIVISION PROTEIN FTSQ"/>
    <property type="match status" value="1"/>
</dbReference>
<keyword evidence="6 9" id="KW-1133">Transmembrane helix</keyword>
<feature type="transmembrane region" description="Helical" evidence="9">
    <location>
        <begin position="53"/>
        <end position="73"/>
    </location>
</feature>
<keyword evidence="8 9" id="KW-0131">Cell cycle</keyword>
<dbReference type="Proteomes" id="UP000699975">
    <property type="component" value="Unassembled WGS sequence"/>
</dbReference>